<dbReference type="InterPro" id="IPR009799">
    <property type="entry name" value="EthD_dom"/>
</dbReference>
<proteinExistence type="inferred from homology"/>
<name>A0A0A1URA5_9HYPO</name>
<gene>
    <name evidence="3" type="ORF">X797_008471</name>
</gene>
<dbReference type="eggNOG" id="ENOG502SJ0E">
    <property type="taxonomic scope" value="Eukaryota"/>
</dbReference>
<dbReference type="Pfam" id="PF07110">
    <property type="entry name" value="EthD"/>
    <property type="match status" value="1"/>
</dbReference>
<protein>
    <submittedName>
        <fullName evidence="3">EthD domain protein</fullName>
    </submittedName>
</protein>
<organism evidence="3 4">
    <name type="scientific">Metarhizium robertsii</name>
    <dbReference type="NCBI Taxonomy" id="568076"/>
    <lineage>
        <taxon>Eukaryota</taxon>
        <taxon>Fungi</taxon>
        <taxon>Dikarya</taxon>
        <taxon>Ascomycota</taxon>
        <taxon>Pezizomycotina</taxon>
        <taxon>Sordariomycetes</taxon>
        <taxon>Hypocreomycetidae</taxon>
        <taxon>Hypocreales</taxon>
        <taxon>Clavicipitaceae</taxon>
        <taxon>Metarhizium</taxon>
    </lineage>
</organism>
<evidence type="ECO:0000256" key="1">
    <source>
        <dbReference type="ARBA" id="ARBA00005986"/>
    </source>
</evidence>
<sequence>MESNNKLLCLSILGFKKQGISTEEYRSYMLNVHAPLVAQLMEKYGFLHWSMTHTPDESRQLMDQIHDAQFANIAPYDCCVQLVFPDIECFVRMKADPFFKQMVGPDHEKFADTKRSQMMIGWFSPLMMDGKLVQGNM</sequence>
<comment type="caution">
    <text evidence="3">The sequence shown here is derived from an EMBL/GenBank/DDBJ whole genome shotgun (WGS) entry which is preliminary data.</text>
</comment>
<dbReference type="Proteomes" id="UP000030151">
    <property type="component" value="Unassembled WGS sequence"/>
</dbReference>
<accession>A0A0A1URA5</accession>
<dbReference type="HOGENOM" id="CLU_115019_0_0_1"/>
<dbReference type="EMBL" id="JELW01000026">
    <property type="protein sequence ID" value="EXU98523.1"/>
    <property type="molecule type" value="Genomic_DNA"/>
</dbReference>
<dbReference type="OrthoDB" id="3454835at2759"/>
<evidence type="ECO:0000313" key="3">
    <source>
        <dbReference type="EMBL" id="EXU98523.1"/>
    </source>
</evidence>
<dbReference type="SUPFAM" id="SSF54909">
    <property type="entry name" value="Dimeric alpha+beta barrel"/>
    <property type="match status" value="1"/>
</dbReference>
<feature type="domain" description="EthD" evidence="2">
    <location>
        <begin position="17"/>
        <end position="113"/>
    </location>
</feature>
<evidence type="ECO:0000313" key="4">
    <source>
        <dbReference type="Proteomes" id="UP000030151"/>
    </source>
</evidence>
<dbReference type="AlphaFoldDB" id="A0A0A1URA5"/>
<reference evidence="3 4" key="1">
    <citation type="submission" date="2014-02" db="EMBL/GenBank/DDBJ databases">
        <title>The genome sequence of the entomopathogenic fungus Metarhizium robertsii ARSEF 2575.</title>
        <authorList>
            <person name="Giuliano Garisto Donzelli B."/>
            <person name="Roe B.A."/>
            <person name="Macmil S.L."/>
            <person name="Krasnoff S.B."/>
            <person name="Gibson D.M."/>
        </authorList>
    </citation>
    <scope>NUCLEOTIDE SEQUENCE [LARGE SCALE GENOMIC DNA]</scope>
    <source>
        <strain evidence="3 4">ARSEF 2575</strain>
    </source>
</reference>
<dbReference type="GO" id="GO:0016491">
    <property type="term" value="F:oxidoreductase activity"/>
    <property type="evidence" value="ECO:0007669"/>
    <property type="project" value="InterPro"/>
</dbReference>
<dbReference type="InterPro" id="IPR011008">
    <property type="entry name" value="Dimeric_a/b-barrel"/>
</dbReference>
<evidence type="ECO:0000259" key="2">
    <source>
        <dbReference type="Pfam" id="PF07110"/>
    </source>
</evidence>
<comment type="similarity">
    <text evidence="1">Belongs to the tpcK family.</text>
</comment>
<dbReference type="Gene3D" id="3.30.70.100">
    <property type="match status" value="1"/>
</dbReference>